<dbReference type="InterPro" id="IPR035892">
    <property type="entry name" value="C2_domain_sf"/>
</dbReference>
<dbReference type="EnsemblMetazoa" id="GAUT037205-RA">
    <property type="protein sequence ID" value="GAUT037205-PA"/>
    <property type="gene ID" value="GAUT037205"/>
</dbReference>
<sequence length="184" mass="21244">MHRVPFSMDVSRHGHRQMSVTYRSKSHSRSATHSGLQNYWSPYQYNGVLMIIKNLAKDNKQRLEIKRLDEVSNERLNIGARYIGTAVHCPKCPKGKNEAWFLTLGSQANGDLLAKKHVNLRALEASSRATFQYLPRKGRSLLTLYLLSDCLISFVQKYDLQFDRSHVPIRPTFHLVKKVQSFLE</sequence>
<dbReference type="InterPro" id="IPR014756">
    <property type="entry name" value="Ig_E-set"/>
</dbReference>
<dbReference type="SUPFAM" id="SSF81296">
    <property type="entry name" value="E set domains"/>
    <property type="match status" value="1"/>
</dbReference>
<dbReference type="VEuPathDB" id="VectorBase:GAUT037205"/>
<accession>A0A1A9VH86</accession>
<dbReference type="Proteomes" id="UP000078200">
    <property type="component" value="Unassembled WGS sequence"/>
</dbReference>
<name>A0A1A9VH86_GLOAU</name>
<evidence type="ECO:0000313" key="2">
    <source>
        <dbReference type="Proteomes" id="UP000078200"/>
    </source>
</evidence>
<dbReference type="Gene3D" id="2.60.40.150">
    <property type="entry name" value="C2 domain"/>
    <property type="match status" value="1"/>
</dbReference>
<keyword evidence="2" id="KW-1185">Reference proteome</keyword>
<proteinExistence type="predicted"/>
<dbReference type="STRING" id="7395.A0A1A9VH86"/>
<protein>
    <submittedName>
        <fullName evidence="1">SEC63 domain-containing protein</fullName>
    </submittedName>
</protein>
<dbReference type="AlphaFoldDB" id="A0A1A9VH86"/>
<evidence type="ECO:0000313" key="1">
    <source>
        <dbReference type="EnsemblMetazoa" id="GAUT037205-PA"/>
    </source>
</evidence>
<organism evidence="1 2">
    <name type="scientific">Glossina austeni</name>
    <name type="common">Savannah tsetse fly</name>
    <dbReference type="NCBI Taxonomy" id="7395"/>
    <lineage>
        <taxon>Eukaryota</taxon>
        <taxon>Metazoa</taxon>
        <taxon>Ecdysozoa</taxon>
        <taxon>Arthropoda</taxon>
        <taxon>Hexapoda</taxon>
        <taxon>Insecta</taxon>
        <taxon>Pterygota</taxon>
        <taxon>Neoptera</taxon>
        <taxon>Endopterygota</taxon>
        <taxon>Diptera</taxon>
        <taxon>Brachycera</taxon>
        <taxon>Muscomorpha</taxon>
        <taxon>Hippoboscoidea</taxon>
        <taxon>Glossinidae</taxon>
        <taxon>Glossina</taxon>
    </lineage>
</organism>
<reference evidence="1" key="1">
    <citation type="submission" date="2020-05" db="UniProtKB">
        <authorList>
            <consortium name="EnsemblMetazoa"/>
        </authorList>
    </citation>
    <scope>IDENTIFICATION</scope>
    <source>
        <strain evidence="1">TTRI</strain>
    </source>
</reference>